<gene>
    <name evidence="1" type="ORF">Salat_2884100</name>
</gene>
<reference evidence="1" key="2">
    <citation type="journal article" date="2024" name="Plant">
        <title>Genomic evolution and insights into agronomic trait innovations of Sesamum species.</title>
        <authorList>
            <person name="Miao H."/>
            <person name="Wang L."/>
            <person name="Qu L."/>
            <person name="Liu H."/>
            <person name="Sun Y."/>
            <person name="Le M."/>
            <person name="Wang Q."/>
            <person name="Wei S."/>
            <person name="Zheng Y."/>
            <person name="Lin W."/>
            <person name="Duan Y."/>
            <person name="Cao H."/>
            <person name="Xiong S."/>
            <person name="Wang X."/>
            <person name="Wei L."/>
            <person name="Li C."/>
            <person name="Ma Q."/>
            <person name="Ju M."/>
            <person name="Zhao R."/>
            <person name="Li G."/>
            <person name="Mu C."/>
            <person name="Tian Q."/>
            <person name="Mei H."/>
            <person name="Zhang T."/>
            <person name="Gao T."/>
            <person name="Zhang H."/>
        </authorList>
    </citation>
    <scope>NUCLEOTIDE SEQUENCE</scope>
    <source>
        <strain evidence="1">3651</strain>
    </source>
</reference>
<dbReference type="Proteomes" id="UP001293254">
    <property type="component" value="Unassembled WGS sequence"/>
</dbReference>
<name>A0AAE1XI51_9LAMI</name>
<comment type="caution">
    <text evidence="1">The sequence shown here is derived from an EMBL/GenBank/DDBJ whole genome shotgun (WGS) entry which is preliminary data.</text>
</comment>
<keyword evidence="2" id="KW-1185">Reference proteome</keyword>
<evidence type="ECO:0000313" key="1">
    <source>
        <dbReference type="EMBL" id="KAK4412372.1"/>
    </source>
</evidence>
<dbReference type="AlphaFoldDB" id="A0AAE1XI51"/>
<evidence type="ECO:0000313" key="2">
    <source>
        <dbReference type="Proteomes" id="UP001293254"/>
    </source>
</evidence>
<protein>
    <submittedName>
        <fullName evidence="1">Uncharacterized protein</fullName>
    </submittedName>
</protein>
<sequence length="103" mass="11375">MKSFGGGDDDLLRKFKEFCSCKGKLKKEGSEYFELGQLRELLLLNEDPLKSRLRFSTEDDDSVPVLGTATAPRYLIVPPPKDAAVPSFRDLVLVVHCLGSATS</sequence>
<organism evidence="1 2">
    <name type="scientific">Sesamum alatum</name>
    <dbReference type="NCBI Taxonomy" id="300844"/>
    <lineage>
        <taxon>Eukaryota</taxon>
        <taxon>Viridiplantae</taxon>
        <taxon>Streptophyta</taxon>
        <taxon>Embryophyta</taxon>
        <taxon>Tracheophyta</taxon>
        <taxon>Spermatophyta</taxon>
        <taxon>Magnoliopsida</taxon>
        <taxon>eudicotyledons</taxon>
        <taxon>Gunneridae</taxon>
        <taxon>Pentapetalae</taxon>
        <taxon>asterids</taxon>
        <taxon>lamiids</taxon>
        <taxon>Lamiales</taxon>
        <taxon>Pedaliaceae</taxon>
        <taxon>Sesamum</taxon>
    </lineage>
</organism>
<proteinExistence type="predicted"/>
<dbReference type="EMBL" id="JACGWO010000013">
    <property type="protein sequence ID" value="KAK4412372.1"/>
    <property type="molecule type" value="Genomic_DNA"/>
</dbReference>
<accession>A0AAE1XI51</accession>
<reference evidence="1" key="1">
    <citation type="submission" date="2020-06" db="EMBL/GenBank/DDBJ databases">
        <authorList>
            <person name="Li T."/>
            <person name="Hu X."/>
            <person name="Zhang T."/>
            <person name="Song X."/>
            <person name="Zhang H."/>
            <person name="Dai N."/>
            <person name="Sheng W."/>
            <person name="Hou X."/>
            <person name="Wei L."/>
        </authorList>
    </citation>
    <scope>NUCLEOTIDE SEQUENCE</scope>
    <source>
        <strain evidence="1">3651</strain>
        <tissue evidence="1">Leaf</tissue>
    </source>
</reference>